<evidence type="ECO:0000313" key="2">
    <source>
        <dbReference type="Proteomes" id="UP000076502"/>
    </source>
</evidence>
<dbReference type="Proteomes" id="UP000076502">
    <property type="component" value="Unassembled WGS sequence"/>
</dbReference>
<accession>A0A154PIN8</accession>
<name>A0A154PIN8_DUFNO</name>
<keyword evidence="2" id="KW-1185">Reference proteome</keyword>
<organism evidence="1 2">
    <name type="scientific">Dufourea novaeangliae</name>
    <name type="common">Sweat bee</name>
    <dbReference type="NCBI Taxonomy" id="178035"/>
    <lineage>
        <taxon>Eukaryota</taxon>
        <taxon>Metazoa</taxon>
        <taxon>Ecdysozoa</taxon>
        <taxon>Arthropoda</taxon>
        <taxon>Hexapoda</taxon>
        <taxon>Insecta</taxon>
        <taxon>Pterygota</taxon>
        <taxon>Neoptera</taxon>
        <taxon>Endopterygota</taxon>
        <taxon>Hymenoptera</taxon>
        <taxon>Apocrita</taxon>
        <taxon>Aculeata</taxon>
        <taxon>Apoidea</taxon>
        <taxon>Anthophila</taxon>
        <taxon>Halictidae</taxon>
        <taxon>Rophitinae</taxon>
        <taxon>Dufourea</taxon>
    </lineage>
</organism>
<proteinExistence type="predicted"/>
<gene>
    <name evidence="1" type="ORF">WN55_02959</name>
</gene>
<protein>
    <submittedName>
        <fullName evidence="1">Uncharacterized protein</fullName>
    </submittedName>
</protein>
<evidence type="ECO:0000313" key="1">
    <source>
        <dbReference type="EMBL" id="KZC11677.1"/>
    </source>
</evidence>
<reference evidence="1 2" key="1">
    <citation type="submission" date="2015-07" db="EMBL/GenBank/DDBJ databases">
        <title>The genome of Dufourea novaeangliae.</title>
        <authorList>
            <person name="Pan H."/>
            <person name="Kapheim K."/>
        </authorList>
    </citation>
    <scope>NUCLEOTIDE SEQUENCE [LARGE SCALE GENOMIC DNA]</scope>
    <source>
        <strain evidence="1">0120121106</strain>
        <tissue evidence="1">Whole body</tissue>
    </source>
</reference>
<dbReference type="AlphaFoldDB" id="A0A154PIN8"/>
<sequence length="100" mass="11444">MRNNAYRRCINPRSHSTHAYCASVFPARLYHNFYQNRGNLRSHSNPPCTAHLKLSVCSVDSGTCTQNDGFKSRTSVYELLSRERETNAHRQYIRGAAVQP</sequence>
<dbReference type="EMBL" id="KQ434924">
    <property type="protein sequence ID" value="KZC11677.1"/>
    <property type="molecule type" value="Genomic_DNA"/>
</dbReference>